<comment type="caution">
    <text evidence="7">The sequence shown here is derived from an EMBL/GenBank/DDBJ whole genome shotgun (WGS) entry which is preliminary data.</text>
</comment>
<evidence type="ECO:0000256" key="1">
    <source>
        <dbReference type="ARBA" id="ARBA00022485"/>
    </source>
</evidence>
<keyword evidence="4" id="KW-0408">Iron</keyword>
<dbReference type="GO" id="GO:0051539">
    <property type="term" value="F:4 iron, 4 sulfur cluster binding"/>
    <property type="evidence" value="ECO:0007669"/>
    <property type="project" value="UniProtKB-KW"/>
</dbReference>
<dbReference type="InterPro" id="IPR017896">
    <property type="entry name" value="4Fe4S_Fe-S-bd"/>
</dbReference>
<keyword evidence="3" id="KW-0677">Repeat</keyword>
<dbReference type="InterPro" id="IPR017900">
    <property type="entry name" value="4Fe4S_Fe_S_CS"/>
</dbReference>
<dbReference type="PROSITE" id="PS00198">
    <property type="entry name" value="4FE4S_FER_1"/>
    <property type="match status" value="1"/>
</dbReference>
<dbReference type="GO" id="GO:0016651">
    <property type="term" value="F:oxidoreductase activity, acting on NAD(P)H"/>
    <property type="evidence" value="ECO:0007669"/>
    <property type="project" value="InterPro"/>
</dbReference>
<keyword evidence="2" id="KW-0479">Metal-binding</keyword>
<dbReference type="Gene3D" id="3.30.70.3270">
    <property type="match status" value="1"/>
</dbReference>
<dbReference type="PANTHER" id="PTHR10849">
    <property type="entry name" value="NADH DEHYDROGENASE UBIQUINONE IRON-SULFUR PROTEIN 8, MITOCHONDRIAL"/>
    <property type="match status" value="1"/>
</dbReference>
<name>A0A4Y8S5A5_9SPHI</name>
<dbReference type="RefSeq" id="WP_133235848.1">
    <property type="nucleotide sequence ID" value="NZ_SOZE01000039.1"/>
</dbReference>
<dbReference type="GO" id="GO:0016020">
    <property type="term" value="C:membrane"/>
    <property type="evidence" value="ECO:0007669"/>
    <property type="project" value="InterPro"/>
</dbReference>
<evidence type="ECO:0000256" key="5">
    <source>
        <dbReference type="ARBA" id="ARBA00023014"/>
    </source>
</evidence>
<dbReference type="GO" id="GO:0046872">
    <property type="term" value="F:metal ion binding"/>
    <property type="evidence" value="ECO:0007669"/>
    <property type="project" value="UniProtKB-KW"/>
</dbReference>
<keyword evidence="1" id="KW-0004">4Fe-4S</keyword>
<dbReference type="Pfam" id="PF12838">
    <property type="entry name" value="Fer4_7"/>
    <property type="match status" value="1"/>
</dbReference>
<dbReference type="Proteomes" id="UP000297540">
    <property type="component" value="Unassembled WGS sequence"/>
</dbReference>
<dbReference type="InterPro" id="IPR010226">
    <property type="entry name" value="NADH_quinone_OxRdtase_chainI"/>
</dbReference>
<feature type="domain" description="4Fe-4S ferredoxin-type" evidence="6">
    <location>
        <begin position="115"/>
        <end position="144"/>
    </location>
</feature>
<proteinExistence type="predicted"/>
<dbReference type="AlphaFoldDB" id="A0A4Y8S5A5"/>
<organism evidence="7 8">
    <name type="scientific">Mucilaginibacter psychrotolerans</name>
    <dbReference type="NCBI Taxonomy" id="1524096"/>
    <lineage>
        <taxon>Bacteria</taxon>
        <taxon>Pseudomonadati</taxon>
        <taxon>Bacteroidota</taxon>
        <taxon>Sphingobacteriia</taxon>
        <taxon>Sphingobacteriales</taxon>
        <taxon>Sphingobacteriaceae</taxon>
        <taxon>Mucilaginibacter</taxon>
    </lineage>
</organism>
<dbReference type="PROSITE" id="PS51379">
    <property type="entry name" value="4FE4S_FER_2"/>
    <property type="match status" value="2"/>
</dbReference>
<evidence type="ECO:0000313" key="7">
    <source>
        <dbReference type="EMBL" id="TFF33740.1"/>
    </source>
</evidence>
<gene>
    <name evidence="7" type="ORF">E2R66_24405</name>
</gene>
<dbReference type="OrthoDB" id="9808559at2"/>
<dbReference type="SUPFAM" id="SSF54862">
    <property type="entry name" value="4Fe-4S ferredoxins"/>
    <property type="match status" value="1"/>
</dbReference>
<keyword evidence="8" id="KW-1185">Reference proteome</keyword>
<dbReference type="EMBL" id="SOZE01000039">
    <property type="protein sequence ID" value="TFF33740.1"/>
    <property type="molecule type" value="Genomic_DNA"/>
</dbReference>
<evidence type="ECO:0000256" key="4">
    <source>
        <dbReference type="ARBA" id="ARBA00023004"/>
    </source>
</evidence>
<feature type="domain" description="4Fe-4S ferredoxin-type" evidence="6">
    <location>
        <begin position="63"/>
        <end position="94"/>
    </location>
</feature>
<evidence type="ECO:0000259" key="6">
    <source>
        <dbReference type="PROSITE" id="PS51379"/>
    </source>
</evidence>
<reference evidence="7 8" key="1">
    <citation type="journal article" date="2017" name="Int. J. Syst. Evol. Microbiol.">
        <title>Mucilaginibacterpsychrotolerans sp. nov., isolated from peatlands.</title>
        <authorList>
            <person name="Deng Y."/>
            <person name="Shen L."/>
            <person name="Xu B."/>
            <person name="Liu Y."/>
            <person name="Gu Z."/>
            <person name="Liu H."/>
            <person name="Zhou Y."/>
        </authorList>
    </citation>
    <scope>NUCLEOTIDE SEQUENCE [LARGE SCALE GENOMIC DNA]</scope>
    <source>
        <strain evidence="7 8">NH7-4</strain>
    </source>
</reference>
<accession>A0A4Y8S5A5</accession>
<protein>
    <submittedName>
        <fullName evidence="7">4Fe-4S dicluster domain-containing protein</fullName>
    </submittedName>
</protein>
<keyword evidence="5" id="KW-0411">Iron-sulfur</keyword>
<evidence type="ECO:0000256" key="3">
    <source>
        <dbReference type="ARBA" id="ARBA00022737"/>
    </source>
</evidence>
<sequence>MINKVLNSFVTAWRGLTLTLKHLFVGNHKREVVPIKDNNYFSRQNDTNTIQYPAQQLPTPEVGRYQLDVEIDDCIVCDLCAKICPVDCIDIESIKSTEGSIGETSDGSKKLLYAAKFDIDMAKCMYCGLCTIVCPTECIIMTNQYDRTVFELKDLNYEFSDMSPELAAEKRALLEKQQAEKQAAKLAAMKAKEGTA</sequence>
<evidence type="ECO:0000313" key="8">
    <source>
        <dbReference type="Proteomes" id="UP000297540"/>
    </source>
</evidence>
<evidence type="ECO:0000256" key="2">
    <source>
        <dbReference type="ARBA" id="ARBA00022723"/>
    </source>
</evidence>